<feature type="transmembrane region" description="Helical" evidence="1">
    <location>
        <begin position="345"/>
        <end position="363"/>
    </location>
</feature>
<dbReference type="Proteomes" id="UP000321440">
    <property type="component" value="Unassembled WGS sequence"/>
</dbReference>
<dbReference type="AlphaFoldDB" id="A0A511W7N4"/>
<dbReference type="EMBL" id="BJYA01000024">
    <property type="protein sequence ID" value="GEN47099.1"/>
    <property type="molecule type" value="Genomic_DNA"/>
</dbReference>
<keyword evidence="1" id="KW-0472">Membrane</keyword>
<evidence type="ECO:0008006" key="4">
    <source>
        <dbReference type="Google" id="ProtNLM"/>
    </source>
</evidence>
<reference evidence="2 3" key="1">
    <citation type="submission" date="2019-07" db="EMBL/GenBank/DDBJ databases">
        <title>Whole genome shotgun sequence of Alkalibacillus haloalkaliphilus NBRC 103110.</title>
        <authorList>
            <person name="Hosoyama A."/>
            <person name="Uohara A."/>
            <person name="Ohji S."/>
            <person name="Ichikawa N."/>
        </authorList>
    </citation>
    <scope>NUCLEOTIDE SEQUENCE [LARGE SCALE GENOMIC DNA]</scope>
    <source>
        <strain evidence="2 3">NBRC 103110</strain>
    </source>
</reference>
<dbReference type="PANTHER" id="PTHR37305">
    <property type="entry name" value="INTEGRAL MEMBRANE PROTEIN-RELATED"/>
    <property type="match status" value="1"/>
</dbReference>
<keyword evidence="1" id="KW-0812">Transmembrane</keyword>
<keyword evidence="1" id="KW-1133">Transmembrane helix</keyword>
<dbReference type="PANTHER" id="PTHR37305:SF1">
    <property type="entry name" value="MEMBRANE PROTEIN"/>
    <property type="match status" value="1"/>
</dbReference>
<proteinExistence type="predicted"/>
<feature type="transmembrane region" description="Helical" evidence="1">
    <location>
        <begin position="291"/>
        <end position="313"/>
    </location>
</feature>
<name>A0A511W7N4_9BACI</name>
<feature type="transmembrane region" description="Helical" evidence="1">
    <location>
        <begin position="262"/>
        <end position="284"/>
    </location>
</feature>
<feature type="transmembrane region" description="Helical" evidence="1">
    <location>
        <begin position="161"/>
        <end position="180"/>
    </location>
</feature>
<protein>
    <recommendedName>
        <fullName evidence="4">ABC transporter permease</fullName>
    </recommendedName>
</protein>
<organism evidence="2 3">
    <name type="scientific">Alkalibacillus haloalkaliphilus</name>
    <dbReference type="NCBI Taxonomy" id="94136"/>
    <lineage>
        <taxon>Bacteria</taxon>
        <taxon>Bacillati</taxon>
        <taxon>Bacillota</taxon>
        <taxon>Bacilli</taxon>
        <taxon>Bacillales</taxon>
        <taxon>Bacillaceae</taxon>
        <taxon>Alkalibacillus</taxon>
    </lineage>
</organism>
<dbReference type="RefSeq" id="WP_146818474.1">
    <property type="nucleotide sequence ID" value="NZ_BJYA01000024.1"/>
</dbReference>
<dbReference type="OrthoDB" id="2967072at2"/>
<evidence type="ECO:0000256" key="1">
    <source>
        <dbReference type="SAM" id="Phobius"/>
    </source>
</evidence>
<sequence>MFWKYFSFEAKLLIKSKKMWLVSFLLILFFPIYFMIYSQADTYSLYHEKYAEGDMMNSIFNYIQEDLEENNEELHRNLLEQNSIINFQKYYLGAGSDHEAYVESMPELIELRLEIHEIGYDEIPDHLIVPREEVEKDDAIISYIDNNNIPLQAEGVTTNSYMIAAFTFLSGIFFYFIVVLSSSDSLIYERHHRTVMNGFPISFMKKVLSKVTLHFLFIFTSLTIGALIGLFYSSNHTDFGHFMYPVLFYSNGEFHAIATWEYLLLIIVAYVVITIFTLLLTLLLNLILKNAYATILVALGILLIPTLMTQVGIESPLQLFIQFIDITSVMSGELEMTTNLNYTHAVTWLTIGSIILTFAIYIVHKLNYINFNWSSQQERSARSD</sequence>
<evidence type="ECO:0000313" key="2">
    <source>
        <dbReference type="EMBL" id="GEN47099.1"/>
    </source>
</evidence>
<gene>
    <name evidence="2" type="ORF">AHA02nite_28750</name>
</gene>
<feature type="transmembrane region" description="Helical" evidence="1">
    <location>
        <begin position="20"/>
        <end position="40"/>
    </location>
</feature>
<comment type="caution">
    <text evidence="2">The sequence shown here is derived from an EMBL/GenBank/DDBJ whole genome shotgun (WGS) entry which is preliminary data.</text>
</comment>
<feature type="transmembrane region" description="Helical" evidence="1">
    <location>
        <begin position="211"/>
        <end position="232"/>
    </location>
</feature>
<keyword evidence="3" id="KW-1185">Reference proteome</keyword>
<evidence type="ECO:0000313" key="3">
    <source>
        <dbReference type="Proteomes" id="UP000321440"/>
    </source>
</evidence>
<accession>A0A511W7N4</accession>